<reference evidence="2" key="1">
    <citation type="submission" date="2016-09" db="EMBL/GenBank/DDBJ databases">
        <authorList>
            <person name="Wan X."/>
            <person name="Hou S."/>
        </authorList>
    </citation>
    <scope>NUCLEOTIDE SEQUENCE [LARGE SCALE GENOMIC DNA]</scope>
    <source>
        <strain evidence="2">KH87</strain>
    </source>
</reference>
<dbReference type="STRING" id="1628148.BI198_13155"/>
<comment type="caution">
    <text evidence="1">The sequence shown here is derived from an EMBL/GenBank/DDBJ whole genome shotgun (WGS) entry which is preliminary data.</text>
</comment>
<dbReference type="PANTHER" id="PTHR43885">
    <property type="entry name" value="HALOACID DEHALOGENASE-LIKE HYDROLASE"/>
    <property type="match status" value="1"/>
</dbReference>
<dbReference type="NCBIfam" id="TIGR01549">
    <property type="entry name" value="HAD-SF-IA-v1"/>
    <property type="match status" value="1"/>
</dbReference>
<dbReference type="InterPro" id="IPR006439">
    <property type="entry name" value="HAD-SF_hydro_IA"/>
</dbReference>
<protein>
    <submittedName>
        <fullName evidence="1">Phosphatase</fullName>
    </submittedName>
</protein>
<evidence type="ECO:0000313" key="2">
    <source>
        <dbReference type="Proteomes" id="UP000242258"/>
    </source>
</evidence>
<evidence type="ECO:0000313" key="1">
    <source>
        <dbReference type="EMBL" id="OEY70416.1"/>
    </source>
</evidence>
<dbReference type="Gene3D" id="1.10.260.80">
    <property type="match status" value="1"/>
</dbReference>
<keyword evidence="2" id="KW-1185">Reference proteome</keyword>
<dbReference type="OrthoDB" id="9776368at2"/>
<dbReference type="SFLD" id="SFLDG01129">
    <property type="entry name" value="C1.5:_HAD__Beta-PGM__Phosphata"/>
    <property type="match status" value="1"/>
</dbReference>
<dbReference type="PANTHER" id="PTHR43885:SF1">
    <property type="entry name" value="SUPERFAMILY HYDROLASE, PUTATIVE (AFU_ORTHOLOGUE AFUA_4G13290)-RELATED"/>
    <property type="match status" value="1"/>
</dbReference>
<accession>A0A1E7Q8E9</accession>
<dbReference type="Gene3D" id="3.40.50.1000">
    <property type="entry name" value="HAD superfamily/HAD-like"/>
    <property type="match status" value="1"/>
</dbReference>
<dbReference type="AlphaFoldDB" id="A0A1E7Q8E9"/>
<gene>
    <name evidence="1" type="ORF">BI198_13155</name>
</gene>
<dbReference type="Pfam" id="PF00702">
    <property type="entry name" value="Hydrolase"/>
    <property type="match status" value="1"/>
</dbReference>
<dbReference type="InterPro" id="IPR036412">
    <property type="entry name" value="HAD-like_sf"/>
</dbReference>
<name>A0A1E7Q8E9_9GAMM</name>
<dbReference type="Proteomes" id="UP000242258">
    <property type="component" value="Unassembled WGS sequence"/>
</dbReference>
<organism evidence="1 2">
    <name type="scientific">Rheinheimera salexigens</name>
    <dbReference type="NCBI Taxonomy" id="1628148"/>
    <lineage>
        <taxon>Bacteria</taxon>
        <taxon>Pseudomonadati</taxon>
        <taxon>Pseudomonadota</taxon>
        <taxon>Gammaproteobacteria</taxon>
        <taxon>Chromatiales</taxon>
        <taxon>Chromatiaceae</taxon>
        <taxon>Rheinheimera</taxon>
    </lineage>
</organism>
<dbReference type="SFLD" id="SFLDS00003">
    <property type="entry name" value="Haloacid_Dehalogenase"/>
    <property type="match status" value="1"/>
</dbReference>
<sequence length="195" mass="21651">MQQQIKAVAFDLDGTLVDSALNFAAICQEIGWPAGTPLLEQLAITTDATSYQRAFDIIYQHEMAGAALATWMPGAEQCLQALAEQGIPIALLTRNMRQATDLTMQRLNMQIELVVTRDEFAAKPDPAGLLHIAQQMQIAPEHILYVGDYVYDLQAAKNAGMPSCLYLNDNNQHFSEQATWTIAHFDQLTANLTRR</sequence>
<dbReference type="InterPro" id="IPR023214">
    <property type="entry name" value="HAD_sf"/>
</dbReference>
<dbReference type="SUPFAM" id="SSF56784">
    <property type="entry name" value="HAD-like"/>
    <property type="match status" value="1"/>
</dbReference>
<proteinExistence type="predicted"/>
<dbReference type="NCBIfam" id="TIGR01509">
    <property type="entry name" value="HAD-SF-IA-v3"/>
    <property type="match status" value="1"/>
</dbReference>
<dbReference type="RefSeq" id="WP_070049970.1">
    <property type="nucleotide sequence ID" value="NZ_CBCSDO010000009.1"/>
</dbReference>
<dbReference type="EMBL" id="MKEK01000001">
    <property type="protein sequence ID" value="OEY70416.1"/>
    <property type="molecule type" value="Genomic_DNA"/>
</dbReference>